<evidence type="ECO:0000313" key="3">
    <source>
        <dbReference type="Proteomes" id="UP000578449"/>
    </source>
</evidence>
<name>A0A840PMP8_9ACTN</name>
<sequence>MDVQDPALRAELERRLRALEEDEAGDAAHAPLPAVDLWMLVLLVAALTVIGWVMA</sequence>
<dbReference type="AlphaFoldDB" id="A0A840PMP8"/>
<evidence type="ECO:0000313" key="2">
    <source>
        <dbReference type="EMBL" id="MBB5140219.1"/>
    </source>
</evidence>
<dbReference type="EMBL" id="JACHGN010000038">
    <property type="protein sequence ID" value="MBB5140219.1"/>
    <property type="molecule type" value="Genomic_DNA"/>
</dbReference>
<protein>
    <submittedName>
        <fullName evidence="2">Uncharacterized protein</fullName>
    </submittedName>
</protein>
<keyword evidence="1" id="KW-1133">Transmembrane helix</keyword>
<comment type="caution">
    <text evidence="2">The sequence shown here is derived from an EMBL/GenBank/DDBJ whole genome shotgun (WGS) entry which is preliminary data.</text>
</comment>
<keyword evidence="1" id="KW-0812">Transmembrane</keyword>
<reference evidence="2 3" key="1">
    <citation type="submission" date="2020-08" db="EMBL/GenBank/DDBJ databases">
        <title>Genomic Encyclopedia of Type Strains, Phase IV (KMG-IV): sequencing the most valuable type-strain genomes for metagenomic binning, comparative biology and taxonomic classification.</title>
        <authorList>
            <person name="Goeker M."/>
        </authorList>
    </citation>
    <scope>NUCLEOTIDE SEQUENCE [LARGE SCALE GENOMIC DNA]</scope>
    <source>
        <strain evidence="2 3">DSM 45615</strain>
    </source>
</reference>
<evidence type="ECO:0000256" key="1">
    <source>
        <dbReference type="SAM" id="Phobius"/>
    </source>
</evidence>
<accession>A0A840PMP8</accession>
<dbReference type="RefSeq" id="WP_185057012.1">
    <property type="nucleotide sequence ID" value="NZ_BAABIX010000060.1"/>
</dbReference>
<proteinExistence type="predicted"/>
<keyword evidence="3" id="KW-1185">Reference proteome</keyword>
<keyword evidence="1" id="KW-0472">Membrane</keyword>
<organism evidence="2 3">
    <name type="scientific">Thermocatellispora tengchongensis</name>
    <dbReference type="NCBI Taxonomy" id="1073253"/>
    <lineage>
        <taxon>Bacteria</taxon>
        <taxon>Bacillati</taxon>
        <taxon>Actinomycetota</taxon>
        <taxon>Actinomycetes</taxon>
        <taxon>Streptosporangiales</taxon>
        <taxon>Streptosporangiaceae</taxon>
        <taxon>Thermocatellispora</taxon>
    </lineage>
</organism>
<dbReference type="Proteomes" id="UP000578449">
    <property type="component" value="Unassembled WGS sequence"/>
</dbReference>
<gene>
    <name evidence="2" type="ORF">HNP84_009986</name>
</gene>
<feature type="transmembrane region" description="Helical" evidence="1">
    <location>
        <begin position="37"/>
        <end position="54"/>
    </location>
</feature>